<dbReference type="PANTHER" id="PTHR43283">
    <property type="entry name" value="BETA-LACTAMASE-RELATED"/>
    <property type="match status" value="1"/>
</dbReference>
<dbReference type="RefSeq" id="WP_105982629.1">
    <property type="nucleotide sequence ID" value="NZ_MQUC01000003.1"/>
</dbReference>
<dbReference type="AlphaFoldDB" id="A0A2S9WTM0"/>
<dbReference type="InterPro" id="IPR050789">
    <property type="entry name" value="Diverse_Enzym_Activities"/>
</dbReference>
<sequence>MKLLPALLLVFLTISCSDPETVEPSRPDDAVLYFPPIDDRTWETTTPASLGWDESKLAELYSFLENNDTRAFILLKDGKIVSEKYWGKDLLERFDFDSNSQWYWASAGKSLTSVLTGIAQDKGLLSVDDATQDYLGVGWTSMPAGQESRISIRNQLSMNTGLDFTNGNLSCTDPACLNYKSDPATEWYYYNAPYTS</sequence>
<dbReference type="OrthoDB" id="1185352at2"/>
<dbReference type="PROSITE" id="PS51257">
    <property type="entry name" value="PROKAR_LIPOPROTEIN"/>
    <property type="match status" value="1"/>
</dbReference>
<proteinExistence type="predicted"/>
<gene>
    <name evidence="2" type="ORF">BST86_06865</name>
</gene>
<dbReference type="Pfam" id="PF00144">
    <property type="entry name" value="Beta-lactamase"/>
    <property type="match status" value="1"/>
</dbReference>
<comment type="caution">
    <text evidence="2">The sequence shown here is derived from an EMBL/GenBank/DDBJ whole genome shotgun (WGS) entry which is preliminary data.</text>
</comment>
<dbReference type="InterPro" id="IPR001466">
    <property type="entry name" value="Beta-lactam-related"/>
</dbReference>
<feature type="domain" description="Beta-lactamase-related" evidence="1">
    <location>
        <begin position="71"/>
        <end position="192"/>
    </location>
</feature>
<evidence type="ECO:0000313" key="2">
    <source>
        <dbReference type="EMBL" id="PRP66843.1"/>
    </source>
</evidence>
<dbReference type="Gene3D" id="3.40.710.10">
    <property type="entry name" value="DD-peptidase/beta-lactamase superfamily"/>
    <property type="match status" value="1"/>
</dbReference>
<name>A0A2S9WTM0_9FLAO</name>
<accession>A0A2S9WTM0</accession>
<keyword evidence="3" id="KW-1185">Reference proteome</keyword>
<dbReference type="Proteomes" id="UP000239532">
    <property type="component" value="Unassembled WGS sequence"/>
</dbReference>
<dbReference type="InterPro" id="IPR012338">
    <property type="entry name" value="Beta-lactam/transpept-like"/>
</dbReference>
<evidence type="ECO:0000313" key="3">
    <source>
        <dbReference type="Proteomes" id="UP000239532"/>
    </source>
</evidence>
<dbReference type="SUPFAM" id="SSF56601">
    <property type="entry name" value="beta-lactamase/transpeptidase-like"/>
    <property type="match status" value="1"/>
</dbReference>
<organism evidence="2 3">
    <name type="scientific">Nonlabens agnitus</name>
    <dbReference type="NCBI Taxonomy" id="870484"/>
    <lineage>
        <taxon>Bacteria</taxon>
        <taxon>Pseudomonadati</taxon>
        <taxon>Bacteroidota</taxon>
        <taxon>Flavobacteriia</taxon>
        <taxon>Flavobacteriales</taxon>
        <taxon>Flavobacteriaceae</taxon>
        <taxon>Nonlabens</taxon>
    </lineage>
</organism>
<protein>
    <recommendedName>
        <fullName evidence="1">Beta-lactamase-related domain-containing protein</fullName>
    </recommendedName>
</protein>
<dbReference type="EMBL" id="MQUC01000003">
    <property type="protein sequence ID" value="PRP66843.1"/>
    <property type="molecule type" value="Genomic_DNA"/>
</dbReference>
<evidence type="ECO:0000259" key="1">
    <source>
        <dbReference type="Pfam" id="PF00144"/>
    </source>
</evidence>
<reference evidence="2 3" key="1">
    <citation type="submission" date="2016-11" db="EMBL/GenBank/DDBJ databases">
        <title>Trade-off between light-utilization and light-protection in marine flavobacteria.</title>
        <authorList>
            <person name="Kumagai Y."/>
        </authorList>
    </citation>
    <scope>NUCLEOTIDE SEQUENCE [LARGE SCALE GENOMIC DNA]</scope>
    <source>
        <strain evidence="2 3">JCM 17109</strain>
    </source>
</reference>
<dbReference type="PANTHER" id="PTHR43283:SF7">
    <property type="entry name" value="BETA-LACTAMASE-RELATED DOMAIN-CONTAINING PROTEIN"/>
    <property type="match status" value="1"/>
</dbReference>